<evidence type="ECO:0000313" key="1">
    <source>
        <dbReference type="EMBL" id="SEK84390.1"/>
    </source>
</evidence>
<name>A0A1H7KCZ8_9PROT</name>
<dbReference type="SUPFAM" id="SSF64076">
    <property type="entry name" value="MTH938-like"/>
    <property type="match status" value="1"/>
</dbReference>
<dbReference type="InterPro" id="IPR007523">
    <property type="entry name" value="NDUFAF3/AAMDC"/>
</dbReference>
<accession>A0A1H7KCZ8</accession>
<organism evidence="1 2">
    <name type="scientific">Nitrosovibrio tenuis</name>
    <dbReference type="NCBI Taxonomy" id="1233"/>
    <lineage>
        <taxon>Bacteria</taxon>
        <taxon>Pseudomonadati</taxon>
        <taxon>Pseudomonadota</taxon>
        <taxon>Betaproteobacteria</taxon>
        <taxon>Nitrosomonadales</taxon>
        <taxon>Nitrosomonadaceae</taxon>
        <taxon>Nitrosovibrio</taxon>
    </lineage>
</organism>
<dbReference type="Gene3D" id="3.40.1230.10">
    <property type="entry name" value="MTH938-like"/>
    <property type="match status" value="1"/>
</dbReference>
<dbReference type="Pfam" id="PF04430">
    <property type="entry name" value="DUF498"/>
    <property type="match status" value="1"/>
</dbReference>
<keyword evidence="2" id="KW-1185">Reference proteome</keyword>
<dbReference type="AlphaFoldDB" id="A0A1H7KCZ8"/>
<dbReference type="STRING" id="1233.SAMN05216387_103178"/>
<reference evidence="1 2" key="1">
    <citation type="submission" date="2016-10" db="EMBL/GenBank/DDBJ databases">
        <authorList>
            <person name="de Groot N.N."/>
        </authorList>
    </citation>
    <scope>NUCLEOTIDE SEQUENCE [LARGE SCALE GENOMIC DNA]</scope>
    <source>
        <strain evidence="1 2">Nv1</strain>
    </source>
</reference>
<protein>
    <submittedName>
        <fullName evidence="1">Uncharacterized protein</fullName>
    </submittedName>
</protein>
<dbReference type="InterPro" id="IPR036748">
    <property type="entry name" value="MTH938-like_sf"/>
</dbReference>
<dbReference type="Proteomes" id="UP000198620">
    <property type="component" value="Unassembled WGS sequence"/>
</dbReference>
<dbReference type="PANTHER" id="PTHR15811:SF5">
    <property type="entry name" value="MTH938 DOMAIN-CONTAINING PROTEIN"/>
    <property type="match status" value="1"/>
</dbReference>
<proteinExistence type="predicted"/>
<dbReference type="RefSeq" id="WP_090828039.1">
    <property type="nucleotide sequence ID" value="NZ_FOBH01000003.1"/>
</dbReference>
<sequence length="120" mass="13186">MKPTIDGTKFGSITIDGSDIEHDVLIPLSGEIKKRKKKLSKAVFGTSHIISLEEAEHIFEKGAERLIIGSGHSGNVTLSKEASQYFRKEEVRVDLSPTPDAIHEWNKAKGSTIGLFHVTC</sequence>
<evidence type="ECO:0000313" key="2">
    <source>
        <dbReference type="Proteomes" id="UP000198620"/>
    </source>
</evidence>
<dbReference type="OrthoDB" id="8234422at2"/>
<gene>
    <name evidence="1" type="ORF">SAMN05216387_103178</name>
</gene>
<dbReference type="PANTHER" id="PTHR15811">
    <property type="entry name" value="MTH938 DOMAIN-CONTAINING PROTEIN"/>
    <property type="match status" value="1"/>
</dbReference>
<dbReference type="GO" id="GO:0005737">
    <property type="term" value="C:cytoplasm"/>
    <property type="evidence" value="ECO:0007669"/>
    <property type="project" value="TreeGrafter"/>
</dbReference>
<dbReference type="EMBL" id="FOBH01000003">
    <property type="protein sequence ID" value="SEK84390.1"/>
    <property type="molecule type" value="Genomic_DNA"/>
</dbReference>